<dbReference type="PANTHER" id="PTHR43099">
    <property type="entry name" value="UPF0053 PROTEIN YRKA"/>
    <property type="match status" value="1"/>
</dbReference>
<dbReference type="InterPro" id="IPR051676">
    <property type="entry name" value="UPF0053_domain"/>
</dbReference>
<dbReference type="PROSITE" id="PS51371">
    <property type="entry name" value="CBS"/>
    <property type="match status" value="2"/>
</dbReference>
<dbReference type="CDD" id="cd04590">
    <property type="entry name" value="CBS_pair_CorC_HlyC_assoc"/>
    <property type="match status" value="1"/>
</dbReference>
<dbReference type="RefSeq" id="WP_323450711.1">
    <property type="nucleotide sequence ID" value="NZ_BSBI01000016.1"/>
</dbReference>
<dbReference type="InterPro" id="IPR046342">
    <property type="entry name" value="CBS_dom_sf"/>
</dbReference>
<name>A0ABQ5P8C4_9ACTN</name>
<sequence length="446" mass="46966">MTETLLLLLALALTLACAIFVAAEFSLTTVERGELERAAEAGERGADSALAAVRKLTFQLSGAQLGITVTSLVIGMLAEPSLASLLRGPLELAGLGGATGTIATVLGVALSTVVLMVIGELVPKNWAISRPLAVAKVVAGPQRGFTAVFGPFIRHLNSTANRFVHRFGLEPAEELAHARTPEELVALARHSAAEGAIDADSAELFVRTLHLGELTAENVMTPRVDVRALEARATAADAANLTYATGLSRFPVYRDSLDAVIGTVHIRDVLALDADARPRTPVTELITAPLLVPDSLPVDTLLARLRAARTMAVVIDEYGGTAGVATVEDIVEEVVGEVRDEHDPHAIPDLLAAPATDDGRACWEADGGIRLDQLAVIGLPAPHGPYETLAGLVANRLERIPEPGDTVHLDGWDITVLDVGHHRAERVNLTAPATTTVATAERETAR</sequence>
<accession>A0ABQ5P8C4</accession>
<evidence type="ECO:0000256" key="4">
    <source>
        <dbReference type="ARBA" id="ARBA00022692"/>
    </source>
</evidence>
<dbReference type="PANTHER" id="PTHR43099:SF6">
    <property type="entry name" value="UPF0053 PROTEIN RV1842C"/>
    <property type="match status" value="1"/>
</dbReference>
<keyword evidence="8 10" id="KW-0472">Membrane</keyword>
<evidence type="ECO:0000313" key="15">
    <source>
        <dbReference type="Proteomes" id="UP001291653"/>
    </source>
</evidence>
<dbReference type="InterPro" id="IPR016169">
    <property type="entry name" value="FAD-bd_PCMH_sub2"/>
</dbReference>
<feature type="domain" description="CNNM transmembrane" evidence="13">
    <location>
        <begin position="1"/>
        <end position="201"/>
    </location>
</feature>
<dbReference type="PROSITE" id="PS51846">
    <property type="entry name" value="CNNM"/>
    <property type="match status" value="1"/>
</dbReference>
<dbReference type="Pfam" id="PF00571">
    <property type="entry name" value="CBS"/>
    <property type="match status" value="2"/>
</dbReference>
<dbReference type="InterPro" id="IPR005170">
    <property type="entry name" value="Transptr-assoc_dom"/>
</dbReference>
<dbReference type="InterPro" id="IPR002550">
    <property type="entry name" value="CNNM"/>
</dbReference>
<dbReference type="InterPro" id="IPR036318">
    <property type="entry name" value="FAD-bd_PCMH-like_sf"/>
</dbReference>
<comment type="caution">
    <text evidence="14">The sequence shown here is derived from an EMBL/GenBank/DDBJ whole genome shotgun (WGS) entry which is preliminary data.</text>
</comment>
<gene>
    <name evidence="14" type="ORF">SYYSPA8_30595</name>
</gene>
<feature type="transmembrane region" description="Helical" evidence="11">
    <location>
        <begin position="58"/>
        <end position="78"/>
    </location>
</feature>
<keyword evidence="3" id="KW-1003">Cell membrane</keyword>
<evidence type="ECO:0000259" key="13">
    <source>
        <dbReference type="PROSITE" id="PS51846"/>
    </source>
</evidence>
<evidence type="ECO:0000256" key="10">
    <source>
        <dbReference type="PROSITE-ProRule" id="PRU01193"/>
    </source>
</evidence>
<keyword evidence="6 10" id="KW-1133">Transmembrane helix</keyword>
<dbReference type="SUPFAM" id="SSF56176">
    <property type="entry name" value="FAD-binding/transporter-associated domain-like"/>
    <property type="match status" value="1"/>
</dbReference>
<evidence type="ECO:0000256" key="9">
    <source>
        <dbReference type="PROSITE-ProRule" id="PRU00703"/>
    </source>
</evidence>
<evidence type="ECO:0000256" key="3">
    <source>
        <dbReference type="ARBA" id="ARBA00022475"/>
    </source>
</evidence>
<evidence type="ECO:0000259" key="12">
    <source>
        <dbReference type="PROSITE" id="PS51371"/>
    </source>
</evidence>
<evidence type="ECO:0000256" key="11">
    <source>
        <dbReference type="SAM" id="Phobius"/>
    </source>
</evidence>
<reference evidence="14 15" key="1">
    <citation type="submission" date="2022-10" db="EMBL/GenBank/DDBJ databases">
        <title>Draft genome sequence of Streptomyces sp. YSPA8.</title>
        <authorList>
            <person name="Moriuchi R."/>
            <person name="Dohra H."/>
            <person name="Yamamura H."/>
            <person name="Kodani S."/>
        </authorList>
    </citation>
    <scope>NUCLEOTIDE SEQUENCE [LARGE SCALE GENOMIC DNA]</scope>
    <source>
        <strain evidence="14 15">YSPA8</strain>
    </source>
</reference>
<proteinExistence type="inferred from homology"/>
<keyword evidence="7 9" id="KW-0129">CBS domain</keyword>
<evidence type="ECO:0000256" key="2">
    <source>
        <dbReference type="ARBA" id="ARBA00006337"/>
    </source>
</evidence>
<keyword evidence="5" id="KW-0677">Repeat</keyword>
<protein>
    <submittedName>
        <fullName evidence="14">Hemolysin family protein</fullName>
    </submittedName>
</protein>
<dbReference type="Gene3D" id="3.10.580.10">
    <property type="entry name" value="CBS-domain"/>
    <property type="match status" value="1"/>
</dbReference>
<comment type="similarity">
    <text evidence="2">Belongs to the UPF0053 family.</text>
</comment>
<dbReference type="Gene3D" id="3.30.465.10">
    <property type="match status" value="1"/>
</dbReference>
<evidence type="ECO:0000256" key="5">
    <source>
        <dbReference type="ARBA" id="ARBA00022737"/>
    </source>
</evidence>
<feature type="transmembrane region" description="Helical" evidence="11">
    <location>
        <begin position="90"/>
        <end position="118"/>
    </location>
</feature>
<evidence type="ECO:0000256" key="8">
    <source>
        <dbReference type="ARBA" id="ARBA00023136"/>
    </source>
</evidence>
<evidence type="ECO:0000256" key="7">
    <source>
        <dbReference type="ARBA" id="ARBA00023122"/>
    </source>
</evidence>
<dbReference type="SUPFAM" id="SSF54631">
    <property type="entry name" value="CBS-domain pair"/>
    <property type="match status" value="1"/>
</dbReference>
<dbReference type="Pfam" id="PF01595">
    <property type="entry name" value="CNNM"/>
    <property type="match status" value="1"/>
</dbReference>
<keyword evidence="15" id="KW-1185">Reference proteome</keyword>
<comment type="subcellular location">
    <subcellularLocation>
        <location evidence="1">Cell membrane</location>
        <topology evidence="1">Multi-pass membrane protein</topology>
    </subcellularLocation>
</comment>
<evidence type="ECO:0000313" key="14">
    <source>
        <dbReference type="EMBL" id="GLF98738.1"/>
    </source>
</evidence>
<dbReference type="Pfam" id="PF03471">
    <property type="entry name" value="CorC_HlyC"/>
    <property type="match status" value="1"/>
</dbReference>
<organism evidence="14 15">
    <name type="scientific">Streptomyces yaizuensis</name>
    <dbReference type="NCBI Taxonomy" id="2989713"/>
    <lineage>
        <taxon>Bacteria</taxon>
        <taxon>Bacillati</taxon>
        <taxon>Actinomycetota</taxon>
        <taxon>Actinomycetes</taxon>
        <taxon>Kitasatosporales</taxon>
        <taxon>Streptomycetaceae</taxon>
        <taxon>Streptomyces</taxon>
    </lineage>
</organism>
<dbReference type="InterPro" id="IPR000644">
    <property type="entry name" value="CBS_dom"/>
</dbReference>
<dbReference type="Proteomes" id="UP001291653">
    <property type="component" value="Unassembled WGS sequence"/>
</dbReference>
<dbReference type="SMART" id="SM01091">
    <property type="entry name" value="CorC_HlyC"/>
    <property type="match status" value="1"/>
</dbReference>
<dbReference type="EMBL" id="BSBI01000016">
    <property type="protein sequence ID" value="GLF98738.1"/>
    <property type="molecule type" value="Genomic_DNA"/>
</dbReference>
<feature type="domain" description="CBS" evidence="12">
    <location>
        <begin position="285"/>
        <end position="341"/>
    </location>
</feature>
<keyword evidence="4 10" id="KW-0812">Transmembrane</keyword>
<evidence type="ECO:0000256" key="6">
    <source>
        <dbReference type="ARBA" id="ARBA00022989"/>
    </source>
</evidence>
<feature type="domain" description="CBS" evidence="12">
    <location>
        <begin position="220"/>
        <end position="282"/>
    </location>
</feature>
<dbReference type="InterPro" id="IPR044751">
    <property type="entry name" value="Ion_transp-like_CBS"/>
</dbReference>
<evidence type="ECO:0000256" key="1">
    <source>
        <dbReference type="ARBA" id="ARBA00004651"/>
    </source>
</evidence>